<reference evidence="6 7" key="1">
    <citation type="journal article" date="2021" name="Front. Microbiol.">
        <title>Comprehensive Comparative Genomics and Phenotyping of Methylobacterium Species.</title>
        <authorList>
            <person name="Alessa O."/>
            <person name="Ogura Y."/>
            <person name="Fujitani Y."/>
            <person name="Takami H."/>
            <person name="Hayashi T."/>
            <person name="Sahin N."/>
            <person name="Tani A."/>
        </authorList>
    </citation>
    <scope>NUCLEOTIDE SEQUENCE [LARGE SCALE GENOMIC DNA]</scope>
    <source>
        <strain evidence="6 7">DSM 23679</strain>
    </source>
</reference>
<gene>
    <name evidence="6" type="ORF">AFCDBAGC_1184</name>
</gene>
<evidence type="ECO:0000256" key="1">
    <source>
        <dbReference type="ARBA" id="ARBA00022676"/>
    </source>
</evidence>
<dbReference type="Pfam" id="PF09314">
    <property type="entry name" value="DUF1972"/>
    <property type="match status" value="1"/>
</dbReference>
<dbReference type="Proteomes" id="UP001055117">
    <property type="component" value="Unassembled WGS sequence"/>
</dbReference>
<evidence type="ECO:0000313" key="7">
    <source>
        <dbReference type="Proteomes" id="UP001055117"/>
    </source>
</evidence>
<feature type="domain" description="DUF1972" evidence="5">
    <location>
        <begin position="10"/>
        <end position="184"/>
    </location>
</feature>
<dbReference type="EMBL" id="BPQG01000011">
    <property type="protein sequence ID" value="GJD43332.1"/>
    <property type="molecule type" value="Genomic_DNA"/>
</dbReference>
<accession>A0ABQ4QDP3</accession>
<dbReference type="PANTHER" id="PTHR12526">
    <property type="entry name" value="GLYCOSYLTRANSFERASE"/>
    <property type="match status" value="1"/>
</dbReference>
<evidence type="ECO:0000259" key="4">
    <source>
        <dbReference type="Pfam" id="PF00534"/>
    </source>
</evidence>
<dbReference type="InterPro" id="IPR015393">
    <property type="entry name" value="DUF1972"/>
</dbReference>
<feature type="domain" description="Glycosyl transferase family 1" evidence="4">
    <location>
        <begin position="200"/>
        <end position="348"/>
    </location>
</feature>
<protein>
    <recommendedName>
        <fullName evidence="8">Glycosyl transferase</fullName>
    </recommendedName>
</protein>
<keyword evidence="1" id="KW-0328">Glycosyltransferase</keyword>
<evidence type="ECO:0000259" key="5">
    <source>
        <dbReference type="Pfam" id="PF09314"/>
    </source>
</evidence>
<dbReference type="Pfam" id="PF00534">
    <property type="entry name" value="Glycos_transf_1"/>
    <property type="match status" value="1"/>
</dbReference>
<sequence>MRMRELAPAILILGTRGIPAAHGGFETFAERLALHLAARGWRVGVYCQREVETVGQRVSTSVWRGVDLITVEVASTGPAATLAFDALCAHDAAARGGVCLVLGYNGAVFLPYLRLRGAKVLTNMDGIEWRRPKWSAAVRAFFWISEWIAAWSSHRLIADHPAIADHLATRRPRNAITTIPYGGDPIRATSEAPIRALGLESDRFLVSIARIEPDNNILTFVEAFSRAPRSAKLVVLGTLDPENAYHRALRAAAGEGVIFPGAIYEAETVQALRHHARAYLHGHTVGGTNPSLVEALWAGNAVIAHDNAFNRGTAGEGQLYFADADGCARAIETVLGDAAALAAARAGARRRAADFSWGDILAAYEREVRRLGGYPPSSEPVSDGTRPLGVDAPDPVEGSPRVTAADGVA</sequence>
<evidence type="ECO:0000256" key="2">
    <source>
        <dbReference type="ARBA" id="ARBA00022679"/>
    </source>
</evidence>
<keyword evidence="2" id="KW-0808">Transferase</keyword>
<dbReference type="SUPFAM" id="SSF53756">
    <property type="entry name" value="UDP-Glycosyltransferase/glycogen phosphorylase"/>
    <property type="match status" value="1"/>
</dbReference>
<dbReference type="Gene3D" id="3.40.50.2000">
    <property type="entry name" value="Glycogen Phosphorylase B"/>
    <property type="match status" value="2"/>
</dbReference>
<name>A0ABQ4QDP3_9HYPH</name>
<dbReference type="InterPro" id="IPR001296">
    <property type="entry name" value="Glyco_trans_1"/>
</dbReference>
<feature type="region of interest" description="Disordered" evidence="3">
    <location>
        <begin position="372"/>
        <end position="409"/>
    </location>
</feature>
<proteinExistence type="predicted"/>
<evidence type="ECO:0000256" key="3">
    <source>
        <dbReference type="SAM" id="MobiDB-lite"/>
    </source>
</evidence>
<evidence type="ECO:0008006" key="8">
    <source>
        <dbReference type="Google" id="ProtNLM"/>
    </source>
</evidence>
<evidence type="ECO:0000313" key="6">
    <source>
        <dbReference type="EMBL" id="GJD43332.1"/>
    </source>
</evidence>
<keyword evidence="7" id="KW-1185">Reference proteome</keyword>
<dbReference type="PANTHER" id="PTHR12526:SF510">
    <property type="entry name" value="D-INOSITOL 3-PHOSPHATE GLYCOSYLTRANSFERASE"/>
    <property type="match status" value="1"/>
</dbReference>
<comment type="caution">
    <text evidence="6">The sequence shown here is derived from an EMBL/GenBank/DDBJ whole genome shotgun (WGS) entry which is preliminary data.</text>
</comment>
<organism evidence="6 7">
    <name type="scientific">Methylobacterium cerastii</name>
    <dbReference type="NCBI Taxonomy" id="932741"/>
    <lineage>
        <taxon>Bacteria</taxon>
        <taxon>Pseudomonadati</taxon>
        <taxon>Pseudomonadota</taxon>
        <taxon>Alphaproteobacteria</taxon>
        <taxon>Hyphomicrobiales</taxon>
        <taxon>Methylobacteriaceae</taxon>
        <taxon>Methylobacterium</taxon>
    </lineage>
</organism>